<dbReference type="GO" id="GO:0006508">
    <property type="term" value="P:proteolysis"/>
    <property type="evidence" value="ECO:0007669"/>
    <property type="project" value="UniProtKB-KW"/>
</dbReference>
<dbReference type="PROSITE" id="PS51767">
    <property type="entry name" value="PEPTIDASE_A1"/>
    <property type="match status" value="1"/>
</dbReference>
<keyword evidence="2" id="KW-0645">Protease</keyword>
<feature type="domain" description="Peptidase A1" evidence="3">
    <location>
        <begin position="42"/>
        <end position="222"/>
    </location>
</feature>
<dbReference type="InterPro" id="IPR001969">
    <property type="entry name" value="Aspartic_peptidase_AS"/>
</dbReference>
<organism evidence="4 5">
    <name type="scientific">Octopus sinensis</name>
    <name type="common">East Asian common octopus</name>
    <dbReference type="NCBI Taxonomy" id="2607531"/>
    <lineage>
        <taxon>Eukaryota</taxon>
        <taxon>Metazoa</taxon>
        <taxon>Spiralia</taxon>
        <taxon>Lophotrochozoa</taxon>
        <taxon>Mollusca</taxon>
        <taxon>Cephalopoda</taxon>
        <taxon>Coleoidea</taxon>
        <taxon>Octopodiformes</taxon>
        <taxon>Octopoda</taxon>
        <taxon>Incirrata</taxon>
        <taxon>Octopodidae</taxon>
        <taxon>Octopus</taxon>
    </lineage>
</organism>
<dbReference type="PROSITE" id="PS00141">
    <property type="entry name" value="ASP_PROTEASE"/>
    <property type="match status" value="2"/>
</dbReference>
<dbReference type="InterPro" id="IPR021109">
    <property type="entry name" value="Peptidase_aspartic_dom_sf"/>
</dbReference>
<evidence type="ECO:0000256" key="1">
    <source>
        <dbReference type="ARBA" id="ARBA00007447"/>
    </source>
</evidence>
<dbReference type="Pfam" id="PF00026">
    <property type="entry name" value="Asp"/>
    <property type="match status" value="4"/>
</dbReference>
<keyword evidence="2" id="KW-0378">Hydrolase</keyword>
<dbReference type="Gene3D" id="2.40.70.10">
    <property type="entry name" value="Acid Proteases"/>
    <property type="match status" value="4"/>
</dbReference>
<dbReference type="PRINTS" id="PR00792">
    <property type="entry name" value="PEPSIN"/>
</dbReference>
<dbReference type="GO" id="GO:0004190">
    <property type="term" value="F:aspartic-type endopeptidase activity"/>
    <property type="evidence" value="ECO:0007669"/>
    <property type="project" value="UniProtKB-KW"/>
</dbReference>
<dbReference type="SUPFAM" id="SSF50630">
    <property type="entry name" value="Acid proteases"/>
    <property type="match status" value="1"/>
</dbReference>
<keyword evidence="2" id="KW-0064">Aspartyl protease</keyword>
<name>A0A6P7U3M9_9MOLL</name>
<evidence type="ECO:0000259" key="3">
    <source>
        <dbReference type="PROSITE" id="PS51767"/>
    </source>
</evidence>
<keyword evidence="4" id="KW-1185">Reference proteome</keyword>
<dbReference type="PANTHER" id="PTHR47966">
    <property type="entry name" value="BETA-SITE APP-CLEAVING ENZYME, ISOFORM A-RELATED"/>
    <property type="match status" value="1"/>
</dbReference>
<dbReference type="InterPro" id="IPR001461">
    <property type="entry name" value="Aspartic_peptidase_A1"/>
</dbReference>
<accession>A0A6P7U3M9</accession>
<dbReference type="AlphaFoldDB" id="A0A6P7U3M9"/>
<dbReference type="CDD" id="cd05471">
    <property type="entry name" value="pepsin_like"/>
    <property type="match status" value="1"/>
</dbReference>
<dbReference type="KEGG" id="osn:115230038"/>
<evidence type="ECO:0000313" key="5">
    <source>
        <dbReference type="RefSeq" id="XP_029656137.1"/>
    </source>
</evidence>
<protein>
    <submittedName>
        <fullName evidence="5">Cathepsin D-like</fullName>
    </submittedName>
</protein>
<evidence type="ECO:0000313" key="4">
    <source>
        <dbReference type="Proteomes" id="UP000515154"/>
    </source>
</evidence>
<comment type="similarity">
    <text evidence="1 2">Belongs to the peptidase A1 family.</text>
</comment>
<dbReference type="RefSeq" id="XP_029656137.1">
    <property type="nucleotide sequence ID" value="XM_029800277.1"/>
</dbReference>
<dbReference type="InterPro" id="IPR033121">
    <property type="entry name" value="PEPTIDASE_A1"/>
</dbReference>
<dbReference type="Proteomes" id="UP000515154">
    <property type="component" value="Unplaced"/>
</dbReference>
<dbReference type="PANTHER" id="PTHR47966:SF51">
    <property type="entry name" value="BETA-SITE APP-CLEAVING ENZYME, ISOFORM A-RELATED"/>
    <property type="match status" value="1"/>
</dbReference>
<dbReference type="InterPro" id="IPR034164">
    <property type="entry name" value="Pepsin-like_dom"/>
</dbReference>
<evidence type="ECO:0000256" key="2">
    <source>
        <dbReference type="RuleBase" id="RU000454"/>
    </source>
</evidence>
<gene>
    <name evidence="5" type="primary">LOC115230038</name>
</gene>
<proteinExistence type="inferred from homology"/>
<reference evidence="5" key="1">
    <citation type="submission" date="2025-08" db="UniProtKB">
        <authorList>
            <consortium name="RefSeq"/>
        </authorList>
    </citation>
    <scope>IDENTIFICATION</scope>
</reference>
<sequence length="222" mass="25159">MTPNWDVHQPHVIDEMLACISINHNGKWKTDYCGEYKIPAYYSGEIFLGTPGQPFNVIFDTGSSNLWVLSGDKFPVFGEINETFHSFDNGTFDGIFGLAYPFIAEDNVEPPIQKMVKQGVIKKPIFAFYLSNISLSNVTFDRVEVIADTGTSFLVGPHDQVNKIYKILGVQIVENMIPSAEMCLIEITGMDSPLWIFGDVFIRRYYTVFDFEHNRVGFADSR</sequence>